<evidence type="ECO:0000256" key="4">
    <source>
        <dbReference type="ARBA" id="ARBA00023136"/>
    </source>
</evidence>
<evidence type="ECO:0000313" key="12">
    <source>
        <dbReference type="Proteomes" id="UP001195903"/>
    </source>
</evidence>
<proteinExistence type="inferred from homology"/>
<feature type="transmembrane region" description="Helical" evidence="8">
    <location>
        <begin position="7"/>
        <end position="27"/>
    </location>
</feature>
<reference evidence="11 12" key="1">
    <citation type="submission" date="2021-05" db="EMBL/GenBank/DDBJ databases">
        <title>Shewanella sp. JM162201.</title>
        <authorList>
            <person name="Xu S."/>
            <person name="Li A."/>
        </authorList>
    </citation>
    <scope>NUCLEOTIDE SEQUENCE [LARGE SCALE GENOMIC DNA]</scope>
    <source>
        <strain evidence="11 12">JM162201</strain>
    </source>
</reference>
<dbReference type="CDD" id="cd06225">
    <property type="entry name" value="HAMP"/>
    <property type="match status" value="1"/>
</dbReference>
<protein>
    <submittedName>
        <fullName evidence="11">Methyl-accepting chemotaxis protein</fullName>
    </submittedName>
</protein>
<organism evidence="11 12">
    <name type="scientific">Shewanella jiangmenensis</name>
    <dbReference type="NCBI Taxonomy" id="2837387"/>
    <lineage>
        <taxon>Bacteria</taxon>
        <taxon>Pseudomonadati</taxon>
        <taxon>Pseudomonadota</taxon>
        <taxon>Gammaproteobacteria</taxon>
        <taxon>Alteromonadales</taxon>
        <taxon>Shewanellaceae</taxon>
        <taxon>Shewanella</taxon>
    </lineage>
</organism>
<dbReference type="InterPro" id="IPR032255">
    <property type="entry name" value="HBM"/>
</dbReference>
<dbReference type="SMART" id="SM00304">
    <property type="entry name" value="HAMP"/>
    <property type="match status" value="1"/>
</dbReference>
<dbReference type="PRINTS" id="PR00260">
    <property type="entry name" value="CHEMTRNSDUCR"/>
</dbReference>
<keyword evidence="4 8" id="KW-0472">Membrane</keyword>
<dbReference type="PANTHER" id="PTHR32089">
    <property type="entry name" value="METHYL-ACCEPTING CHEMOTAXIS PROTEIN MCPB"/>
    <property type="match status" value="1"/>
</dbReference>
<dbReference type="InterPro" id="IPR004090">
    <property type="entry name" value="Chemotax_Me-accpt_rcpt"/>
</dbReference>
<dbReference type="PROSITE" id="PS50885">
    <property type="entry name" value="HAMP"/>
    <property type="match status" value="1"/>
</dbReference>
<accession>A0ABS5V6F8</accession>
<evidence type="ECO:0000259" key="10">
    <source>
        <dbReference type="PROSITE" id="PS50885"/>
    </source>
</evidence>
<dbReference type="EMBL" id="JAHEPS010000002">
    <property type="protein sequence ID" value="MBT1444613.1"/>
    <property type="molecule type" value="Genomic_DNA"/>
</dbReference>
<dbReference type="Pfam" id="PF00672">
    <property type="entry name" value="HAMP"/>
    <property type="match status" value="1"/>
</dbReference>
<evidence type="ECO:0000259" key="9">
    <source>
        <dbReference type="PROSITE" id="PS50111"/>
    </source>
</evidence>
<comment type="subcellular location">
    <subcellularLocation>
        <location evidence="1">Membrane</location>
        <topology evidence="1">Multi-pass membrane protein</topology>
    </subcellularLocation>
</comment>
<evidence type="ECO:0000256" key="2">
    <source>
        <dbReference type="ARBA" id="ARBA00022692"/>
    </source>
</evidence>
<dbReference type="CDD" id="cd11386">
    <property type="entry name" value="MCP_signal"/>
    <property type="match status" value="1"/>
</dbReference>
<evidence type="ECO:0000313" key="11">
    <source>
        <dbReference type="EMBL" id="MBT1444613.1"/>
    </source>
</evidence>
<name>A0ABS5V6F8_9GAMM</name>
<evidence type="ECO:0000256" key="6">
    <source>
        <dbReference type="ARBA" id="ARBA00029447"/>
    </source>
</evidence>
<evidence type="ECO:0000256" key="1">
    <source>
        <dbReference type="ARBA" id="ARBA00004141"/>
    </source>
</evidence>
<feature type="transmembrane region" description="Helical" evidence="8">
    <location>
        <begin position="269"/>
        <end position="293"/>
    </location>
</feature>
<comment type="caution">
    <text evidence="11">The sequence shown here is derived from an EMBL/GenBank/DDBJ whole genome shotgun (WGS) entry which is preliminary data.</text>
</comment>
<comment type="similarity">
    <text evidence="6">Belongs to the methyl-accepting chemotaxis (MCP) protein family.</text>
</comment>
<sequence length="621" mass="68484">MLIRQKLMLSAAMSIGALVAMFGLQIYSGKTQVELALSAQSVVELERDMLELRKDEKDFLTRKDMAYVADHARHSQDMHDDLARVRAVFEEYEIPKDALNRFTSLSDRYLLIFAEVVSLQQEIGLNPKAGLYGSLRDAVHNVETLLKEHDQPRIAVQMLQLRRNEKDFMLRRDVADLEKFEKTLTGFEAELSAALLDDNVKAEISRLINQYSSGFHALVAKEREFGLSKDDGKLGELRQVIDEAEQATKELRELALAEIHDEEGDSARLATIIFAVIAILVAFFTLTIIRAIIRPINSINQVISQVGREKDLTLRCDTGTEDEIAEIALHFNQMVDSFQSLIQQVNEAVEIMHHSCSELSQNATRASDGVMRQLSETDMVATAITEMGATIDEIAKNTEHAAERASHTHANAKSGQFGVEQTIDKIASLSRQLTNSATVVGELERDSGTIGSVLDVIRGIAEQTNLLALNAAIEAARAGEQGRGFAVVADEVRSLAMRTQESTEEIAGIIQTLQSRTRSIVQLMEASQRQGVESSEQAASAGTLLEQINNDVANIMDMSTQIAAAIEEQSCVAAEVNKNVVIIRDIAEESSEAAKANARASDDVRQRAAYLKNAVSQFRIS</sequence>
<feature type="domain" description="Methyl-accepting transducer" evidence="9">
    <location>
        <begin position="348"/>
        <end position="584"/>
    </location>
</feature>
<dbReference type="InterPro" id="IPR003660">
    <property type="entry name" value="HAMP_dom"/>
</dbReference>
<dbReference type="Gene3D" id="1.10.287.950">
    <property type="entry name" value="Methyl-accepting chemotaxis protein"/>
    <property type="match status" value="1"/>
</dbReference>
<dbReference type="InterPro" id="IPR004089">
    <property type="entry name" value="MCPsignal_dom"/>
</dbReference>
<dbReference type="Proteomes" id="UP001195903">
    <property type="component" value="Unassembled WGS sequence"/>
</dbReference>
<dbReference type="PROSITE" id="PS50111">
    <property type="entry name" value="CHEMOTAXIS_TRANSDUC_2"/>
    <property type="match status" value="1"/>
</dbReference>
<feature type="domain" description="HAMP" evidence="10">
    <location>
        <begin position="290"/>
        <end position="343"/>
    </location>
</feature>
<dbReference type="Pfam" id="PF00015">
    <property type="entry name" value="MCPsignal"/>
    <property type="match status" value="1"/>
</dbReference>
<keyword evidence="5 7" id="KW-0807">Transducer</keyword>
<keyword evidence="3 8" id="KW-1133">Transmembrane helix</keyword>
<dbReference type="PANTHER" id="PTHR32089:SF119">
    <property type="entry name" value="METHYL-ACCEPTING CHEMOTAXIS PROTEIN CTPL"/>
    <property type="match status" value="1"/>
</dbReference>
<evidence type="ECO:0000256" key="5">
    <source>
        <dbReference type="ARBA" id="ARBA00023224"/>
    </source>
</evidence>
<keyword evidence="2 8" id="KW-0812">Transmembrane</keyword>
<dbReference type="SMART" id="SM00283">
    <property type="entry name" value="MA"/>
    <property type="match status" value="1"/>
</dbReference>
<evidence type="ECO:0000256" key="7">
    <source>
        <dbReference type="PROSITE-ProRule" id="PRU00284"/>
    </source>
</evidence>
<dbReference type="SUPFAM" id="SSF58104">
    <property type="entry name" value="Methyl-accepting chemotaxis protein (MCP) signaling domain"/>
    <property type="match status" value="1"/>
</dbReference>
<dbReference type="RefSeq" id="WP_214506786.1">
    <property type="nucleotide sequence ID" value="NZ_JAHEPS010000002.1"/>
</dbReference>
<evidence type="ECO:0000256" key="3">
    <source>
        <dbReference type="ARBA" id="ARBA00022989"/>
    </source>
</evidence>
<keyword evidence="12" id="KW-1185">Reference proteome</keyword>
<dbReference type="SMART" id="SM01358">
    <property type="entry name" value="HBM"/>
    <property type="match status" value="1"/>
</dbReference>
<evidence type="ECO:0000256" key="8">
    <source>
        <dbReference type="SAM" id="Phobius"/>
    </source>
</evidence>
<gene>
    <name evidence="11" type="ORF">KJI95_08720</name>
</gene>